<evidence type="ECO:0000313" key="1">
    <source>
        <dbReference type="EMBL" id="GAE14662.1"/>
    </source>
</evidence>
<protein>
    <submittedName>
        <fullName evidence="1">Uncharacterized protein</fullName>
    </submittedName>
</protein>
<name>W4P4G2_9BACE</name>
<evidence type="ECO:0000313" key="2">
    <source>
        <dbReference type="Proteomes" id="UP000018861"/>
    </source>
</evidence>
<proteinExistence type="predicted"/>
<dbReference type="Proteomes" id="UP000018861">
    <property type="component" value="Unassembled WGS sequence"/>
</dbReference>
<comment type="caution">
    <text evidence="1">The sequence shown here is derived from an EMBL/GenBank/DDBJ whole genome shotgun (WGS) entry which is preliminary data.</text>
</comment>
<sequence length="67" mass="7606">MASCARRGVKKKKPNATLSIKDKDNFLSIFILILSAHKTERRSLSAFLPARIFFRACCSGGCVRYRR</sequence>
<accession>W4P4G2</accession>
<dbReference type="EMBL" id="BAIQ01000006">
    <property type="protein sequence ID" value="GAE14662.1"/>
    <property type="molecule type" value="Genomic_DNA"/>
</dbReference>
<gene>
    <name evidence="1" type="ORF">JCM6292_829</name>
</gene>
<organism evidence="1 2">
    <name type="scientific">Bacteroides pyogenes JCM 6292</name>
    <dbReference type="NCBI Taxonomy" id="1235809"/>
    <lineage>
        <taxon>Bacteria</taxon>
        <taxon>Pseudomonadati</taxon>
        <taxon>Bacteroidota</taxon>
        <taxon>Bacteroidia</taxon>
        <taxon>Bacteroidales</taxon>
        <taxon>Bacteroidaceae</taxon>
        <taxon>Bacteroides</taxon>
    </lineage>
</organism>
<dbReference type="AlphaFoldDB" id="W4P4G2"/>
<reference evidence="1 2" key="1">
    <citation type="journal article" date="2014" name="Genome Announc.">
        <title>Draft Genome Sequences of Three Strains of Bacteroides pyogenes Isolated from a Cat and Swine.</title>
        <authorList>
            <person name="Sakamoto M."/>
            <person name="Oshima K."/>
            <person name="Suda W."/>
            <person name="Kitamura K."/>
            <person name="Iida T."/>
            <person name="Hattori M."/>
            <person name="Ohkuma M."/>
        </authorList>
    </citation>
    <scope>NUCLEOTIDE SEQUENCE [LARGE SCALE GENOMIC DNA]</scope>
    <source>
        <strain evidence="1 2">JCM 6292</strain>
    </source>
</reference>